<evidence type="ECO:0000256" key="1">
    <source>
        <dbReference type="ARBA" id="ARBA00023235"/>
    </source>
</evidence>
<evidence type="ECO:0000256" key="10">
    <source>
        <dbReference type="ARBA" id="ARBA00043147"/>
    </source>
</evidence>
<dbReference type="RefSeq" id="WP_233702851.1">
    <property type="nucleotide sequence ID" value="NZ_CAWOLO010000001.1"/>
</dbReference>
<dbReference type="Proteomes" id="UP000255108">
    <property type="component" value="Unassembled WGS sequence"/>
</dbReference>
<evidence type="ECO:0000256" key="8">
    <source>
        <dbReference type="ARBA" id="ARBA00042843"/>
    </source>
</evidence>
<evidence type="ECO:0000256" key="5">
    <source>
        <dbReference type="ARBA" id="ARBA00039989"/>
    </source>
</evidence>
<dbReference type="InterPro" id="IPR050343">
    <property type="entry name" value="RsuA_PseudoU_synthase"/>
</dbReference>
<dbReference type="PROSITE" id="PS50889">
    <property type="entry name" value="S4"/>
    <property type="match status" value="1"/>
</dbReference>
<dbReference type="EMBL" id="SMBT01000001">
    <property type="protein sequence ID" value="TCU90136.1"/>
    <property type="molecule type" value="Genomic_DNA"/>
</dbReference>
<evidence type="ECO:0000313" key="13">
    <source>
        <dbReference type="EMBL" id="STQ89163.1"/>
    </source>
</evidence>
<feature type="domain" description="RNA-binding S4" evidence="12">
    <location>
        <begin position="11"/>
        <end position="71"/>
    </location>
</feature>
<dbReference type="GO" id="GO:0003723">
    <property type="term" value="F:RNA binding"/>
    <property type="evidence" value="ECO:0007669"/>
    <property type="project" value="UniProtKB-KW"/>
</dbReference>
<dbReference type="Proteomes" id="UP000295794">
    <property type="component" value="Unassembled WGS sequence"/>
</dbReference>
<keyword evidence="11" id="KW-0694">RNA-binding</keyword>
<evidence type="ECO:0000313" key="15">
    <source>
        <dbReference type="Proteomes" id="UP000255108"/>
    </source>
</evidence>
<dbReference type="EMBL" id="UGHR01000001">
    <property type="protein sequence ID" value="STQ89163.1"/>
    <property type="molecule type" value="Genomic_DNA"/>
</dbReference>
<name>A0A377Q2J7_9NEIS</name>
<dbReference type="InterPro" id="IPR000748">
    <property type="entry name" value="PsdUridine_synth_RsuA/RluB/E/F"/>
</dbReference>
<reference evidence="13 15" key="1">
    <citation type="submission" date="2018-06" db="EMBL/GenBank/DDBJ databases">
        <authorList>
            <consortium name="Pathogen Informatics"/>
            <person name="Doyle S."/>
        </authorList>
    </citation>
    <scope>NUCLEOTIDE SEQUENCE [LARGE SCALE GENOMIC DNA]</scope>
    <source>
        <strain evidence="13 15">NCTC11159</strain>
    </source>
</reference>
<dbReference type="EC" id="5.4.99.21" evidence="4"/>
<dbReference type="InterPro" id="IPR002942">
    <property type="entry name" value="S4_RNA-bd"/>
</dbReference>
<dbReference type="Gene3D" id="3.30.2350.10">
    <property type="entry name" value="Pseudouridine synthase"/>
    <property type="match status" value="1"/>
</dbReference>
<dbReference type="PANTHER" id="PTHR47683:SF2">
    <property type="entry name" value="RNA-BINDING S4 DOMAIN-CONTAINING PROTEIN"/>
    <property type="match status" value="1"/>
</dbReference>
<dbReference type="CDD" id="cd02555">
    <property type="entry name" value="PSSA_1"/>
    <property type="match status" value="1"/>
</dbReference>
<dbReference type="InterPro" id="IPR006145">
    <property type="entry name" value="PsdUridine_synth_RsuA/RluA"/>
</dbReference>
<accession>A0A377Q2J7</accession>
<dbReference type="GO" id="GO:0000455">
    <property type="term" value="P:enzyme-directed rRNA pseudouridine synthesis"/>
    <property type="evidence" value="ECO:0007669"/>
    <property type="project" value="UniProtKB-ARBA"/>
</dbReference>
<evidence type="ECO:0000256" key="7">
    <source>
        <dbReference type="ARBA" id="ARBA00041697"/>
    </source>
</evidence>
<dbReference type="NCBIfam" id="TIGR00093">
    <property type="entry name" value="pseudouridine synthase"/>
    <property type="match status" value="1"/>
</dbReference>
<evidence type="ECO:0000256" key="4">
    <source>
        <dbReference type="ARBA" id="ARBA00038922"/>
    </source>
</evidence>
<dbReference type="GO" id="GO:0160138">
    <property type="term" value="F:23S rRNA pseudouridine(2604) synthase activity"/>
    <property type="evidence" value="ECO:0007669"/>
    <property type="project" value="UniProtKB-EC"/>
</dbReference>
<dbReference type="PANTHER" id="PTHR47683">
    <property type="entry name" value="PSEUDOURIDINE SYNTHASE FAMILY PROTEIN-RELATED"/>
    <property type="match status" value="1"/>
</dbReference>
<evidence type="ECO:0000259" key="12">
    <source>
        <dbReference type="SMART" id="SM00363"/>
    </source>
</evidence>
<evidence type="ECO:0000256" key="3">
    <source>
        <dbReference type="ARBA" id="ARBA00036535"/>
    </source>
</evidence>
<dbReference type="CDD" id="cd00165">
    <property type="entry name" value="S4"/>
    <property type="match status" value="1"/>
</dbReference>
<dbReference type="SUPFAM" id="SSF55174">
    <property type="entry name" value="Alpha-L RNA-binding motif"/>
    <property type="match status" value="1"/>
</dbReference>
<dbReference type="SUPFAM" id="SSF55120">
    <property type="entry name" value="Pseudouridine synthase"/>
    <property type="match status" value="1"/>
</dbReference>
<proteinExistence type="predicted"/>
<dbReference type="SMART" id="SM00363">
    <property type="entry name" value="S4"/>
    <property type="match status" value="1"/>
</dbReference>
<reference evidence="14 16" key="2">
    <citation type="submission" date="2019-03" db="EMBL/GenBank/DDBJ databases">
        <title>Genomic Encyclopedia of Type Strains, Phase IV (KMG-IV): sequencing the most valuable type-strain genomes for metagenomic binning, comparative biology and taxonomic classification.</title>
        <authorList>
            <person name="Goeker M."/>
        </authorList>
    </citation>
    <scope>NUCLEOTIDE SEQUENCE [LARGE SCALE GENOMIC DNA]</scope>
    <source>
        <strain evidence="14 16">DSM 3764</strain>
    </source>
</reference>
<dbReference type="InterPro" id="IPR020103">
    <property type="entry name" value="PsdUridine_synth_cat_dom_sf"/>
</dbReference>
<gene>
    <name evidence="13" type="primary">rluF_1</name>
    <name evidence="14" type="ORF">EV682_101155</name>
    <name evidence="13" type="ORF">NCTC11159_00174</name>
</gene>
<keyword evidence="1 13" id="KW-0413">Isomerase</keyword>
<evidence type="ECO:0000313" key="16">
    <source>
        <dbReference type="Proteomes" id="UP000295794"/>
    </source>
</evidence>
<dbReference type="InterPro" id="IPR036986">
    <property type="entry name" value="S4_RNA-bd_sf"/>
</dbReference>
<dbReference type="AlphaFoldDB" id="A0A377Q2J7"/>
<keyword evidence="16" id="KW-1185">Reference proteome</keyword>
<evidence type="ECO:0000256" key="6">
    <source>
        <dbReference type="ARBA" id="ARBA00041420"/>
    </source>
</evidence>
<protein>
    <recommendedName>
        <fullName evidence="5">Dual-specificity RNA pseudouridine synthase RluF</fullName>
        <ecNumber evidence="4">5.4.99.21</ecNumber>
    </recommendedName>
    <alternativeName>
        <fullName evidence="7">23S rRNA pseudouridine(2604) synthase</fullName>
    </alternativeName>
    <alternativeName>
        <fullName evidence="9">Ribosomal large subunit pseudouridine synthase F</fullName>
    </alternativeName>
    <alternativeName>
        <fullName evidence="8">rRNA pseudouridylate synthase F</fullName>
    </alternativeName>
    <alternativeName>
        <fullName evidence="10">rRNA-uridine isomerase F</fullName>
    </alternativeName>
    <alternativeName>
        <fullName evidence="6">tRNA(Tyr) pseudouridine(35) synthase</fullName>
    </alternativeName>
</protein>
<sequence length="249" mass="28437">MKSITTMTESIRLSKRMTELGMCSRREADEFIEQGWVKVDGVVVNTLGSRVLPEQKITLERQATVFQAERATILMHKPVGYVSGPAEPGERPAWTLIKAETRFIGDKSGIVFLKKHMHNLAPAGRLDVDSSGLLVLTQDGRIAKKLMSDADVEREYVVQVEGFLSDEGMKQLNNGLSLDDERLKPTKVSWQSEDALRFVLRENRPRQIRRMCELVGLKVINIRRLRIGRVSLSDLPVGQWRYLRMEERF</sequence>
<dbReference type="Pfam" id="PF00849">
    <property type="entry name" value="PseudoU_synth_2"/>
    <property type="match status" value="1"/>
</dbReference>
<comment type="catalytic activity">
    <reaction evidence="2">
        <text>uridine(35) in tRNA(Tyr) = pseudouridine(35) in tRNA(Tyr)</text>
        <dbReference type="Rhea" id="RHEA:60556"/>
        <dbReference type="Rhea" id="RHEA-COMP:15607"/>
        <dbReference type="Rhea" id="RHEA-COMP:15608"/>
        <dbReference type="ChEBI" id="CHEBI:65314"/>
        <dbReference type="ChEBI" id="CHEBI:65315"/>
    </reaction>
</comment>
<dbReference type="Gene3D" id="3.10.290.10">
    <property type="entry name" value="RNA-binding S4 domain"/>
    <property type="match status" value="1"/>
</dbReference>
<organism evidence="13 15">
    <name type="scientific">Iodobacter fluviatilis</name>
    <dbReference type="NCBI Taxonomy" id="537"/>
    <lineage>
        <taxon>Bacteria</taxon>
        <taxon>Pseudomonadati</taxon>
        <taxon>Pseudomonadota</taxon>
        <taxon>Betaproteobacteria</taxon>
        <taxon>Neisseriales</taxon>
        <taxon>Chitinibacteraceae</taxon>
        <taxon>Iodobacter</taxon>
    </lineage>
</organism>
<dbReference type="Pfam" id="PF01479">
    <property type="entry name" value="S4"/>
    <property type="match status" value="1"/>
</dbReference>
<evidence type="ECO:0000256" key="9">
    <source>
        <dbReference type="ARBA" id="ARBA00042890"/>
    </source>
</evidence>
<evidence type="ECO:0000256" key="11">
    <source>
        <dbReference type="PROSITE-ProRule" id="PRU00182"/>
    </source>
</evidence>
<evidence type="ECO:0000313" key="14">
    <source>
        <dbReference type="EMBL" id="TCU90136.1"/>
    </source>
</evidence>
<comment type="catalytic activity">
    <reaction evidence="3">
        <text>uridine(2604) in 23S rRNA = pseudouridine(2604) in 23S rRNA</text>
        <dbReference type="Rhea" id="RHEA:38875"/>
        <dbReference type="Rhea" id="RHEA-COMP:10093"/>
        <dbReference type="Rhea" id="RHEA-COMP:10094"/>
        <dbReference type="ChEBI" id="CHEBI:65314"/>
        <dbReference type="ChEBI" id="CHEBI:65315"/>
        <dbReference type="EC" id="5.4.99.21"/>
    </reaction>
</comment>
<evidence type="ECO:0000256" key="2">
    <source>
        <dbReference type="ARBA" id="ARBA00036390"/>
    </source>
</evidence>